<dbReference type="PANTHER" id="PTHR30282:SF0">
    <property type="entry name" value="P-AMINOBENZOYL-GLUTAMATE TRANSPORT PROTEIN"/>
    <property type="match status" value="1"/>
</dbReference>
<proteinExistence type="predicted"/>
<feature type="transmembrane region" description="Helical" evidence="1">
    <location>
        <begin position="275"/>
        <end position="293"/>
    </location>
</feature>
<feature type="transmembrane region" description="Helical" evidence="1">
    <location>
        <begin position="313"/>
        <end position="332"/>
    </location>
</feature>
<feature type="transmembrane region" description="Helical" evidence="1">
    <location>
        <begin position="418"/>
        <end position="436"/>
    </location>
</feature>
<dbReference type="AlphaFoldDB" id="A0A640T8Y9"/>
<evidence type="ECO:0000313" key="5">
    <source>
        <dbReference type="Proteomes" id="UP001210609"/>
    </source>
</evidence>
<keyword evidence="1" id="KW-0812">Transmembrane</keyword>
<feature type="transmembrane region" description="Helical" evidence="1">
    <location>
        <begin position="127"/>
        <end position="144"/>
    </location>
</feature>
<keyword evidence="1" id="KW-1133">Transmembrane helix</keyword>
<dbReference type="Proteomes" id="UP001210609">
    <property type="component" value="Chromosome"/>
</dbReference>
<keyword evidence="5" id="KW-1185">Reference proteome</keyword>
<gene>
    <name evidence="2" type="ORF">Sliba_06620</name>
    <name evidence="3" type="ORF">STRLI_000721</name>
</gene>
<dbReference type="GO" id="GO:0015558">
    <property type="term" value="F:secondary active p-aminobenzoyl-glutamate transmembrane transporter activity"/>
    <property type="evidence" value="ECO:0007669"/>
    <property type="project" value="InterPro"/>
</dbReference>
<name>A0A640T8Y9_STRNI</name>
<evidence type="ECO:0000313" key="4">
    <source>
        <dbReference type="Proteomes" id="UP000429552"/>
    </source>
</evidence>
<dbReference type="InterPro" id="IPR004697">
    <property type="entry name" value="AbgT"/>
</dbReference>
<accession>A0A640T8Y9</accession>
<dbReference type="EMBL" id="CP114202">
    <property type="protein sequence ID" value="WAT95043.1"/>
    <property type="molecule type" value="Genomic_DNA"/>
</dbReference>
<feature type="transmembrane region" description="Helical" evidence="1">
    <location>
        <begin position="442"/>
        <end position="468"/>
    </location>
</feature>
<feature type="transmembrane region" description="Helical" evidence="1">
    <location>
        <begin position="218"/>
        <end position="236"/>
    </location>
</feature>
<organism evidence="2 4">
    <name type="scientific">Streptomyces nigrescens</name>
    <dbReference type="NCBI Taxonomy" id="1920"/>
    <lineage>
        <taxon>Bacteria</taxon>
        <taxon>Bacillati</taxon>
        <taxon>Actinomycetota</taxon>
        <taxon>Actinomycetes</taxon>
        <taxon>Kitasatosporales</taxon>
        <taxon>Streptomycetaceae</taxon>
        <taxon>Streptomyces</taxon>
    </lineage>
</organism>
<protein>
    <submittedName>
        <fullName evidence="3">AbgT family transporter</fullName>
    </submittedName>
    <submittedName>
        <fullName evidence="2">Aminobenzoyl-glutamate transporter</fullName>
    </submittedName>
</protein>
<reference evidence="2 4" key="1">
    <citation type="submission" date="2019-12" db="EMBL/GenBank/DDBJ databases">
        <title>Whole genome shotgun sequence of Streptomyces libani subsp. libani NBRC 13452.</title>
        <authorList>
            <person name="Ichikawa N."/>
            <person name="Kimura A."/>
            <person name="Kitahashi Y."/>
            <person name="Komaki H."/>
            <person name="Tamura T."/>
        </authorList>
    </citation>
    <scope>NUCLEOTIDE SEQUENCE [LARGE SCALE GENOMIC DNA]</scope>
    <source>
        <strain evidence="2 4">NBRC 13452</strain>
    </source>
</reference>
<dbReference type="Proteomes" id="UP000429552">
    <property type="component" value="Unassembled WGS sequence"/>
</dbReference>
<reference evidence="3 5" key="2">
    <citation type="submission" date="2022-12" db="EMBL/GenBank/DDBJ databases">
        <authorList>
            <person name="Ruckert C."/>
            <person name="Busche T."/>
            <person name="Kalinowski J."/>
            <person name="Wittmann C."/>
        </authorList>
    </citation>
    <scope>NUCLEOTIDE SEQUENCE [LARGE SCALE GENOMIC DNA]</scope>
    <source>
        <strain evidence="3 5">DSM 40555</strain>
    </source>
</reference>
<dbReference type="RefSeq" id="WP_159484301.1">
    <property type="nucleotide sequence ID" value="NZ_BLIP01000001.1"/>
</dbReference>
<evidence type="ECO:0000313" key="2">
    <source>
        <dbReference type="EMBL" id="GFE20209.1"/>
    </source>
</evidence>
<keyword evidence="1" id="KW-0472">Membrane</keyword>
<feature type="transmembrane region" description="Helical" evidence="1">
    <location>
        <begin position="390"/>
        <end position="411"/>
    </location>
</feature>
<sequence>MAAVDTTAVDPVPPRFSRFLGAIERTGNRLPHPFWLFWILLAVTALASWAMAAGGLRVTEPGTGKSLAVRTVLSAGGAREFLSMIEENFVTFGPLGTVTLIMLGVAVAERAGFFETLARRALARVPATYVVLAVALAGALSKFLSDSAYIILIPLGAIAFQTVGRSPLLGMIVAFVSINAAGDANPLIAPGDAAFAAMATEAARTVSPDAVVRPTDNMYFTTVSAVVLALVITFVVERVLSRREHTLAPDDATAGAAGDAVRPAPGPREIRALKLTGWAALGYWALIALATLPQHSPLRAADGAVIASPLFDHIAVFLALFFLVIGLVYGRLTGSVSAGQDVPAFMADGLRSIAPLLVIFFAVSQFVALFKWTNIGTYVAVRGADALRDLGAPTLVLFLVLIAAVAGLNLLITSGQALWALVAPVLVPMLMLLHINPATTMALYRIADSCTNSITPMSTTFILTVGFLQTRKKQAGIGTLVSCTLPVAMAMLLVWTALFVVWWLLGIPLGPGAPVR</sequence>
<dbReference type="EMBL" id="BLIP01000001">
    <property type="protein sequence ID" value="GFE20209.1"/>
    <property type="molecule type" value="Genomic_DNA"/>
</dbReference>
<dbReference type="Pfam" id="PF03806">
    <property type="entry name" value="ABG_transport"/>
    <property type="match status" value="1"/>
</dbReference>
<evidence type="ECO:0000313" key="3">
    <source>
        <dbReference type="EMBL" id="WAT95043.1"/>
    </source>
</evidence>
<dbReference type="GO" id="GO:1902604">
    <property type="term" value="P:p-aminobenzoyl-glutamate transmembrane transport"/>
    <property type="evidence" value="ECO:0007669"/>
    <property type="project" value="InterPro"/>
</dbReference>
<evidence type="ECO:0000256" key="1">
    <source>
        <dbReference type="SAM" id="Phobius"/>
    </source>
</evidence>
<feature type="transmembrane region" description="Helical" evidence="1">
    <location>
        <begin position="480"/>
        <end position="505"/>
    </location>
</feature>
<feature type="transmembrane region" description="Helical" evidence="1">
    <location>
        <begin position="35"/>
        <end position="56"/>
    </location>
</feature>
<feature type="transmembrane region" description="Helical" evidence="1">
    <location>
        <begin position="353"/>
        <end position="370"/>
    </location>
</feature>
<dbReference type="PANTHER" id="PTHR30282">
    <property type="entry name" value="P-AMINOBENZOYL GLUTAMATE TRANSPORTER"/>
    <property type="match status" value="1"/>
</dbReference>
<feature type="transmembrane region" description="Helical" evidence="1">
    <location>
        <begin position="89"/>
        <end position="107"/>
    </location>
</feature>